<dbReference type="AlphaFoldDB" id="V8PAE0"/>
<evidence type="ECO:0000256" key="1">
    <source>
        <dbReference type="SAM" id="Phobius"/>
    </source>
</evidence>
<dbReference type="EMBL" id="AZIM01000455">
    <property type="protein sequence ID" value="ETE70951.1"/>
    <property type="molecule type" value="Genomic_DNA"/>
</dbReference>
<evidence type="ECO:0000313" key="3">
    <source>
        <dbReference type="Proteomes" id="UP000018936"/>
    </source>
</evidence>
<evidence type="ECO:0000313" key="2">
    <source>
        <dbReference type="EMBL" id="ETE70951.1"/>
    </source>
</evidence>
<keyword evidence="1" id="KW-0812">Transmembrane</keyword>
<feature type="transmembrane region" description="Helical" evidence="1">
    <location>
        <begin position="105"/>
        <end position="127"/>
    </location>
</feature>
<proteinExistence type="predicted"/>
<organism evidence="2 3">
    <name type="scientific">Ophiophagus hannah</name>
    <name type="common">King cobra</name>
    <name type="synonym">Naja hannah</name>
    <dbReference type="NCBI Taxonomy" id="8665"/>
    <lineage>
        <taxon>Eukaryota</taxon>
        <taxon>Metazoa</taxon>
        <taxon>Chordata</taxon>
        <taxon>Craniata</taxon>
        <taxon>Vertebrata</taxon>
        <taxon>Euteleostomi</taxon>
        <taxon>Lepidosauria</taxon>
        <taxon>Squamata</taxon>
        <taxon>Bifurcata</taxon>
        <taxon>Unidentata</taxon>
        <taxon>Episquamata</taxon>
        <taxon>Toxicofera</taxon>
        <taxon>Serpentes</taxon>
        <taxon>Colubroidea</taxon>
        <taxon>Elapidae</taxon>
        <taxon>Elapinae</taxon>
        <taxon>Ophiophagus</taxon>
    </lineage>
</organism>
<dbReference type="Proteomes" id="UP000018936">
    <property type="component" value="Unassembled WGS sequence"/>
</dbReference>
<keyword evidence="1" id="KW-0472">Membrane</keyword>
<accession>V8PAE0</accession>
<reference evidence="2 3" key="1">
    <citation type="journal article" date="2013" name="Proc. Natl. Acad. Sci. U.S.A.">
        <title>The king cobra genome reveals dynamic gene evolution and adaptation in the snake venom system.</title>
        <authorList>
            <person name="Vonk F.J."/>
            <person name="Casewell N.R."/>
            <person name="Henkel C.V."/>
            <person name="Heimberg A.M."/>
            <person name="Jansen H.J."/>
            <person name="McCleary R.J."/>
            <person name="Kerkkamp H.M."/>
            <person name="Vos R.A."/>
            <person name="Guerreiro I."/>
            <person name="Calvete J.J."/>
            <person name="Wuster W."/>
            <person name="Woods A.E."/>
            <person name="Logan J.M."/>
            <person name="Harrison R.A."/>
            <person name="Castoe T.A."/>
            <person name="de Koning A.P."/>
            <person name="Pollock D.D."/>
            <person name="Yandell M."/>
            <person name="Calderon D."/>
            <person name="Renjifo C."/>
            <person name="Currier R.B."/>
            <person name="Salgado D."/>
            <person name="Pla D."/>
            <person name="Sanz L."/>
            <person name="Hyder A.S."/>
            <person name="Ribeiro J.M."/>
            <person name="Arntzen J.W."/>
            <person name="van den Thillart G.E."/>
            <person name="Boetzer M."/>
            <person name="Pirovano W."/>
            <person name="Dirks R.P."/>
            <person name="Spaink H.P."/>
            <person name="Duboule D."/>
            <person name="McGlinn E."/>
            <person name="Kini R.M."/>
            <person name="Richardson M.K."/>
        </authorList>
    </citation>
    <scope>NUCLEOTIDE SEQUENCE</scope>
    <source>
        <tissue evidence="2">Blood</tissue>
    </source>
</reference>
<feature type="non-terminal residue" evidence="2">
    <location>
        <position position="1"/>
    </location>
</feature>
<keyword evidence="3" id="KW-1185">Reference proteome</keyword>
<name>V8PAE0_OPHHA</name>
<comment type="caution">
    <text evidence="2">The sequence shown here is derived from an EMBL/GenBank/DDBJ whole genome shotgun (WGS) entry which is preliminary data.</text>
</comment>
<keyword evidence="1" id="KW-1133">Transmembrane helix</keyword>
<gene>
    <name evidence="2" type="ORF">L345_03248</name>
</gene>
<sequence>MSTKVVEEKKQTSKKEGRLMERKGLFLCKGKYRNGRASLPFPLSVFKLGNLVCLGSNAEFFNLGNLKSCGHQLAELPSQHGEFWELSSTPLEVAKLEEHCSKASLAFFNICVCIYSCSIAFFVWLAFCPMSPLFLFGSSDICKVWSKKSRWRPSFNHAAAYSILTFFKPDLADTLFASQREQASLRTTNHSTLLRLEHLQGGSGWRQLAKGVDNSRDWVPTPTMASTSVGADVNKGEINVPSACPLENWSRGLWHTRIISSSFNPMNGRLAPGLPGVSCHFFSKKNPPLAACLSL</sequence>
<protein>
    <submittedName>
        <fullName evidence="2">Uncharacterized protein</fullName>
    </submittedName>
</protein>